<dbReference type="PANTHER" id="PTHR31798">
    <property type="entry name" value="HYDROXYPROLINE-RICH GLYCOPROTEIN-LIKE"/>
    <property type="match status" value="1"/>
</dbReference>
<evidence type="ECO:0000256" key="1">
    <source>
        <dbReference type="PROSITE-ProRule" id="PRU00176"/>
    </source>
</evidence>
<dbReference type="GO" id="GO:0003723">
    <property type="term" value="F:RNA binding"/>
    <property type="evidence" value="ECO:0007669"/>
    <property type="project" value="UniProtKB-UniRule"/>
</dbReference>
<evidence type="ECO:0000313" key="4">
    <source>
        <dbReference type="Proteomes" id="UP000734854"/>
    </source>
</evidence>
<evidence type="ECO:0000313" key="3">
    <source>
        <dbReference type="EMBL" id="KAG6511997.1"/>
    </source>
</evidence>
<evidence type="ECO:0000259" key="2">
    <source>
        <dbReference type="PROSITE" id="PS50102"/>
    </source>
</evidence>
<dbReference type="SMART" id="SM00360">
    <property type="entry name" value="RRM"/>
    <property type="match status" value="1"/>
</dbReference>
<name>A0A8J5GNT6_ZINOF</name>
<feature type="domain" description="RRM" evidence="2">
    <location>
        <begin position="123"/>
        <end position="212"/>
    </location>
</feature>
<dbReference type="PROSITE" id="PS50102">
    <property type="entry name" value="RRM"/>
    <property type="match status" value="1"/>
</dbReference>
<dbReference type="PANTHER" id="PTHR31798:SF10">
    <property type="entry name" value="OS02G0822000 PROTEIN"/>
    <property type="match status" value="1"/>
</dbReference>
<organism evidence="3 4">
    <name type="scientific">Zingiber officinale</name>
    <name type="common">Ginger</name>
    <name type="synonym">Amomum zingiber</name>
    <dbReference type="NCBI Taxonomy" id="94328"/>
    <lineage>
        <taxon>Eukaryota</taxon>
        <taxon>Viridiplantae</taxon>
        <taxon>Streptophyta</taxon>
        <taxon>Embryophyta</taxon>
        <taxon>Tracheophyta</taxon>
        <taxon>Spermatophyta</taxon>
        <taxon>Magnoliopsida</taxon>
        <taxon>Liliopsida</taxon>
        <taxon>Zingiberales</taxon>
        <taxon>Zingiberaceae</taxon>
        <taxon>Zingiber</taxon>
    </lineage>
</organism>
<comment type="caution">
    <text evidence="3">The sequence shown here is derived from an EMBL/GenBank/DDBJ whole genome shotgun (WGS) entry which is preliminary data.</text>
</comment>
<dbReference type="InterPro" id="IPR035979">
    <property type="entry name" value="RBD_domain_sf"/>
</dbReference>
<gene>
    <name evidence="3" type="ORF">ZIOFF_030086</name>
</gene>
<dbReference type="InterPro" id="IPR040420">
    <property type="entry name" value="At1g76660-like"/>
</dbReference>
<dbReference type="Gene3D" id="3.30.70.330">
    <property type="match status" value="1"/>
</dbReference>
<dbReference type="Pfam" id="PF00076">
    <property type="entry name" value="RRM_1"/>
    <property type="match status" value="1"/>
</dbReference>
<dbReference type="InterPro" id="IPR012677">
    <property type="entry name" value="Nucleotide-bd_a/b_plait_sf"/>
</dbReference>
<dbReference type="InterPro" id="IPR000504">
    <property type="entry name" value="RRM_dom"/>
</dbReference>
<dbReference type="AlphaFoldDB" id="A0A8J5GNT6"/>
<dbReference type="SUPFAM" id="SSF54928">
    <property type="entry name" value="RNA-binding domain, RBD"/>
    <property type="match status" value="1"/>
</dbReference>
<sequence length="718" mass="78725">MAFKLTMADALLPSLPPVLSSSEPWLPQLIPLLCSSKPLRLSSSLSSSSISLSKKPPFLPLVTRTSRWDFQKGLDLGVTPVLEELAGEEEEQTEKPGTIAQGLDGFVEKPKEEDPYATPPDKIKLYVGNLPYNVDSQKLSQLFEKAGAVEVAEVIYNRLTGQSRGFVFVTMNTAQKAEKAYGKEGMTEDLGHRNGLEEEMRGVNNSVETVNAAAAAVVAAESRVQQVTFRRRRRWTAWLSVYWCFGSHRNEKRISHAALVPEPAFPRSDTPAIENPNHPPEVRLPFIAPPSSPASFLPSGTPSAMQSPAAPISFSALSTRTYSPSGPTSIFAIGPYANETQLVSPPVFSTFTTEPSTAPFTPPPEPLHLTTPSSPEVPFAKLLTSSFDANCNKTKSYEFPTYQLYPGSPIGRLISPSSVCSGPSSPFPDPDHHSADISFQSFPIGEPPKVLSSEVDAARKLIPRHTRIGGSLLDGHISAAEPVVESAVMPKNNEHTMDHRVSFDLTAEEFTRCLEKKVAISSEGTSETFTARTDGALPINEGDNNRRIGIDDTYHDLPEKVQSSLNLPPSKEFKFDNSEGVSEAPNVGSDWWANEKVVGATSEHRKSWAFMPMIQPGKHRFCFRTHSSRNFTTLLLILMYRQPATCLTADVFLSFRYIVSLQDLEEEMEEEAVDGAVLMPDGGEDELNRNQGTTLFAIQQRLSALSSMPLLELAYAIL</sequence>
<keyword evidence="1" id="KW-0694">RNA-binding</keyword>
<accession>A0A8J5GNT6</accession>
<protein>
    <recommendedName>
        <fullName evidence="2">RRM domain-containing protein</fullName>
    </recommendedName>
</protein>
<keyword evidence="4" id="KW-1185">Reference proteome</keyword>
<dbReference type="Proteomes" id="UP000734854">
    <property type="component" value="Unassembled WGS sequence"/>
</dbReference>
<proteinExistence type="predicted"/>
<dbReference type="EMBL" id="JACMSC010000008">
    <property type="protein sequence ID" value="KAG6511997.1"/>
    <property type="molecule type" value="Genomic_DNA"/>
</dbReference>
<reference evidence="3 4" key="1">
    <citation type="submission" date="2020-08" db="EMBL/GenBank/DDBJ databases">
        <title>Plant Genome Project.</title>
        <authorList>
            <person name="Zhang R.-G."/>
        </authorList>
    </citation>
    <scope>NUCLEOTIDE SEQUENCE [LARGE SCALE GENOMIC DNA]</scope>
    <source>
        <tissue evidence="3">Rhizome</tissue>
    </source>
</reference>